<dbReference type="AlphaFoldDB" id="A0A4C1TAE3"/>
<dbReference type="EMBL" id="BGZK01000046">
    <property type="protein sequence ID" value="GBP11422.1"/>
    <property type="molecule type" value="Genomic_DNA"/>
</dbReference>
<sequence>MFLFALLEYSARDCTKVCSIGAQSLALHSLQLNTKYVRELSTQYAEIERILEFDGDDSTVEGLSDDDVEINEHLESCLEELQDSNEGSIGDSSDDDTPLAAVAAHQTSSRRLFIKHQNNFAPYQPRKGHGDLLKEYEELKPLAYPPETPGYVSERDIIEELNYDNSDMEKDDSDGESDLLAC</sequence>
<evidence type="ECO:0000256" key="1">
    <source>
        <dbReference type="SAM" id="MobiDB-lite"/>
    </source>
</evidence>
<gene>
    <name evidence="2" type="ORF">EVAR_92928_1</name>
</gene>
<dbReference type="OrthoDB" id="118105at2759"/>
<evidence type="ECO:0000313" key="3">
    <source>
        <dbReference type="Proteomes" id="UP000299102"/>
    </source>
</evidence>
<protein>
    <submittedName>
        <fullName evidence="2">Uncharacterized protein</fullName>
    </submittedName>
</protein>
<feature type="region of interest" description="Disordered" evidence="1">
    <location>
        <begin position="162"/>
        <end position="182"/>
    </location>
</feature>
<name>A0A4C1TAE3_EUMVA</name>
<keyword evidence="3" id="KW-1185">Reference proteome</keyword>
<organism evidence="2 3">
    <name type="scientific">Eumeta variegata</name>
    <name type="common">Bagworm moth</name>
    <name type="synonym">Eumeta japonica</name>
    <dbReference type="NCBI Taxonomy" id="151549"/>
    <lineage>
        <taxon>Eukaryota</taxon>
        <taxon>Metazoa</taxon>
        <taxon>Ecdysozoa</taxon>
        <taxon>Arthropoda</taxon>
        <taxon>Hexapoda</taxon>
        <taxon>Insecta</taxon>
        <taxon>Pterygota</taxon>
        <taxon>Neoptera</taxon>
        <taxon>Endopterygota</taxon>
        <taxon>Lepidoptera</taxon>
        <taxon>Glossata</taxon>
        <taxon>Ditrysia</taxon>
        <taxon>Tineoidea</taxon>
        <taxon>Psychidae</taxon>
        <taxon>Oiketicinae</taxon>
        <taxon>Eumeta</taxon>
    </lineage>
</organism>
<accession>A0A4C1TAE3</accession>
<proteinExistence type="predicted"/>
<feature type="compositionally biased region" description="Acidic residues" evidence="1">
    <location>
        <begin position="169"/>
        <end position="182"/>
    </location>
</feature>
<comment type="caution">
    <text evidence="2">The sequence shown here is derived from an EMBL/GenBank/DDBJ whole genome shotgun (WGS) entry which is preliminary data.</text>
</comment>
<reference evidence="2 3" key="1">
    <citation type="journal article" date="2019" name="Commun. Biol.">
        <title>The bagworm genome reveals a unique fibroin gene that provides high tensile strength.</title>
        <authorList>
            <person name="Kono N."/>
            <person name="Nakamura H."/>
            <person name="Ohtoshi R."/>
            <person name="Tomita M."/>
            <person name="Numata K."/>
            <person name="Arakawa K."/>
        </authorList>
    </citation>
    <scope>NUCLEOTIDE SEQUENCE [LARGE SCALE GENOMIC DNA]</scope>
</reference>
<dbReference type="Proteomes" id="UP000299102">
    <property type="component" value="Unassembled WGS sequence"/>
</dbReference>
<evidence type="ECO:0000313" key="2">
    <source>
        <dbReference type="EMBL" id="GBP11422.1"/>
    </source>
</evidence>